<dbReference type="InterPro" id="IPR052157">
    <property type="entry name" value="BCAA_transport_permease"/>
</dbReference>
<reference evidence="10 11" key="5">
    <citation type="journal article" date="2010" name="Appl. Environ. Microbiol.">
        <title>phrR-like gene praR of Azorhizobium caulinodans ORS571 is essential for symbiosis with Sesbania rostrata and is involved in expression of reb genes.</title>
        <authorList>
            <person name="Akiba N."/>
            <person name="Aono T."/>
            <person name="Toyazaki H."/>
            <person name="Sato S."/>
            <person name="Oyaizu H."/>
        </authorList>
    </citation>
    <scope>NUCLEOTIDE SEQUENCE [LARGE SCALE GENOMIC DNA]</scope>
    <source>
        <strain evidence="11">ATCC 43989 / DSM 5975 / JCM 20966 / LMG 6465 / NBRC 14845 / NCIMB 13405 / ORS 571</strain>
    </source>
</reference>
<feature type="transmembrane region" description="Helical" evidence="9">
    <location>
        <begin position="17"/>
        <end position="38"/>
    </location>
</feature>
<evidence type="ECO:0000256" key="6">
    <source>
        <dbReference type="ARBA" id="ARBA00022989"/>
    </source>
</evidence>
<feature type="transmembrane region" description="Helical" evidence="9">
    <location>
        <begin position="250"/>
        <end position="271"/>
    </location>
</feature>
<feature type="transmembrane region" description="Helical" evidence="9">
    <location>
        <begin position="283"/>
        <end position="306"/>
    </location>
</feature>
<organism evidence="10 11">
    <name type="scientific">Azorhizobium caulinodans (strain ATCC 43989 / DSM 5975 / JCM 20966 / LMG 6465 / NBRC 14845 / NCIMB 13405 / ORS 571)</name>
    <dbReference type="NCBI Taxonomy" id="438753"/>
    <lineage>
        <taxon>Bacteria</taxon>
        <taxon>Pseudomonadati</taxon>
        <taxon>Pseudomonadota</taxon>
        <taxon>Alphaproteobacteria</taxon>
        <taxon>Hyphomicrobiales</taxon>
        <taxon>Xanthobacteraceae</taxon>
        <taxon>Azorhizobium</taxon>
    </lineage>
</organism>
<dbReference type="EMBL" id="AP009384">
    <property type="protein sequence ID" value="BAF87883.1"/>
    <property type="molecule type" value="Genomic_DNA"/>
</dbReference>
<feature type="transmembrane region" description="Helical" evidence="9">
    <location>
        <begin position="318"/>
        <end position="336"/>
    </location>
</feature>
<keyword evidence="5" id="KW-0029">Amino-acid transport</keyword>
<dbReference type="RefSeq" id="WP_012170413.1">
    <property type="nucleotide sequence ID" value="NC_009937.1"/>
</dbReference>
<dbReference type="PANTHER" id="PTHR11795">
    <property type="entry name" value="BRANCHED-CHAIN AMINO ACID TRANSPORT SYSTEM PERMEASE PROTEIN LIVH"/>
    <property type="match status" value="1"/>
</dbReference>
<comment type="subcellular location">
    <subcellularLocation>
        <location evidence="1">Cell membrane</location>
        <topology evidence="1">Multi-pass membrane protein</topology>
    </subcellularLocation>
</comment>
<dbReference type="GO" id="GO:0006865">
    <property type="term" value="P:amino acid transport"/>
    <property type="evidence" value="ECO:0007669"/>
    <property type="project" value="UniProtKB-KW"/>
</dbReference>
<reference evidence="10 11" key="1">
    <citation type="journal article" date="2007" name="Appl. Environ. Microbiol.">
        <title>Rhizobial factors required for stem nodule maturation and maintenance in Sesbania rostrata-Azorhizobium caulinodans ORS571 symbiosis.</title>
        <authorList>
            <person name="Suzuki S."/>
            <person name="Aono T."/>
            <person name="Lee KB."/>
            <person name="Suzuki T."/>
            <person name="Liu CT."/>
            <person name="Miwa H."/>
            <person name="Wakao S."/>
            <person name="Iki T."/>
            <person name="Oyaizu H."/>
        </authorList>
    </citation>
    <scope>NUCLEOTIDE SEQUENCE [LARGE SCALE GENOMIC DNA]</scope>
    <source>
        <strain evidence="11">ATCC 43989 / DSM 5975 / JCM 20966 / LMG 6465 / NBRC 14845 / NCIMB 13405 / ORS 571</strain>
    </source>
</reference>
<reference evidence="10 11" key="3">
    <citation type="journal article" date="2008" name="BMC Genomics">
        <title>The genome of the versatile nitrogen fixer Azorhizobium caulinodans ORS571.</title>
        <authorList>
            <person name="Lee KB."/>
            <person name="Backer P.D."/>
            <person name="Aono T."/>
            <person name="Liu CT."/>
            <person name="Suzuki S."/>
            <person name="Suzuki T."/>
            <person name="Kaneko T."/>
            <person name="Yamada M."/>
            <person name="Tabata S."/>
            <person name="Kupfer D.M."/>
            <person name="Najar F.Z."/>
            <person name="Wiley G.B."/>
            <person name="Roe B."/>
            <person name="Binnewies T.T."/>
            <person name="Ussery D.W."/>
            <person name="D'Haeze W."/>
            <person name="Herder J.D."/>
            <person name="Gevers D."/>
            <person name="Vereecke D."/>
            <person name="Holsters M."/>
            <person name="Oyaizu H."/>
        </authorList>
    </citation>
    <scope>NUCLEOTIDE SEQUENCE [LARGE SCALE GENOMIC DNA]</scope>
    <source>
        <strain evidence="11">ATCC 43989 / DSM 5975 / JCM 20966 / LMG 6465 / NBRC 14845 / NCIMB 13405 / ORS 571</strain>
    </source>
</reference>
<feature type="transmembrane region" description="Helical" evidence="9">
    <location>
        <begin position="58"/>
        <end position="80"/>
    </location>
</feature>
<accession>A8I2J4</accession>
<evidence type="ECO:0000313" key="11">
    <source>
        <dbReference type="Proteomes" id="UP000000270"/>
    </source>
</evidence>
<reference evidence="10 11" key="4">
    <citation type="journal article" date="2009" name="Appl. Environ. Microbiol.">
        <title>Comparative genome-wide transcriptional profiling of Azorhizobium caulinodans ORS571 grown under free-living and symbiotic conditions.</title>
        <authorList>
            <person name="Tsukada S."/>
            <person name="Aono T."/>
            <person name="Akiba N."/>
            <person name="Lee KB."/>
            <person name="Liu CT."/>
            <person name="Toyazaki H."/>
            <person name="Oyaizu H."/>
        </authorList>
    </citation>
    <scope>NUCLEOTIDE SEQUENCE [LARGE SCALE GENOMIC DNA]</scope>
    <source>
        <strain evidence="11">ATCC 43989 / DSM 5975 / JCM 20966 / LMG 6465 / NBRC 14845 / NCIMB 13405 / ORS 571</strain>
    </source>
</reference>
<evidence type="ECO:0000256" key="3">
    <source>
        <dbReference type="ARBA" id="ARBA00022475"/>
    </source>
</evidence>
<dbReference type="GO" id="GO:0022857">
    <property type="term" value="F:transmembrane transporter activity"/>
    <property type="evidence" value="ECO:0007669"/>
    <property type="project" value="InterPro"/>
</dbReference>
<keyword evidence="7 9" id="KW-0472">Membrane</keyword>
<evidence type="ECO:0000256" key="7">
    <source>
        <dbReference type="ARBA" id="ARBA00023136"/>
    </source>
</evidence>
<keyword evidence="6 9" id="KW-1133">Transmembrane helix</keyword>
<evidence type="ECO:0000256" key="2">
    <source>
        <dbReference type="ARBA" id="ARBA00022448"/>
    </source>
</evidence>
<keyword evidence="2" id="KW-0813">Transport</keyword>
<dbReference type="eggNOG" id="COG0559">
    <property type="taxonomic scope" value="Bacteria"/>
</dbReference>
<evidence type="ECO:0000256" key="5">
    <source>
        <dbReference type="ARBA" id="ARBA00022970"/>
    </source>
</evidence>
<evidence type="ECO:0000256" key="9">
    <source>
        <dbReference type="SAM" id="Phobius"/>
    </source>
</evidence>
<dbReference type="GO" id="GO:0005886">
    <property type="term" value="C:plasma membrane"/>
    <property type="evidence" value="ECO:0007669"/>
    <property type="project" value="UniProtKB-SubCell"/>
</dbReference>
<dbReference type="PANTHER" id="PTHR11795:SF450">
    <property type="entry name" value="ABC TRANSPORTER PERMEASE PROTEIN"/>
    <property type="match status" value="1"/>
</dbReference>
<proteinExistence type="inferred from homology"/>
<dbReference type="AlphaFoldDB" id="A8I2J4"/>
<evidence type="ECO:0000256" key="8">
    <source>
        <dbReference type="ARBA" id="ARBA00037998"/>
    </source>
</evidence>
<evidence type="ECO:0000256" key="1">
    <source>
        <dbReference type="ARBA" id="ARBA00004651"/>
    </source>
</evidence>
<feature type="transmembrane region" description="Helical" evidence="9">
    <location>
        <begin position="92"/>
        <end position="113"/>
    </location>
</feature>
<reference evidence="10 11" key="6">
    <citation type="journal article" date="2011" name="Appl. Environ. Microbiol.">
        <title>Involvement of the azorhizobial chromosome partition gene (parA) in the onset of bacteroid differentiation during Sesbania rostrata stem nodule development.</title>
        <authorList>
            <person name="Liu CT."/>
            <person name="Lee KB."/>
            <person name="Wang YS."/>
            <person name="Peng MH."/>
            <person name="Lee KT."/>
            <person name="Suzuki S."/>
            <person name="Suzuki T."/>
            <person name="Oyaizu H."/>
        </authorList>
    </citation>
    <scope>NUCLEOTIDE SEQUENCE [LARGE SCALE GENOMIC DNA]</scope>
    <source>
        <strain evidence="11">ATCC 43989 / DSM 5975 / JCM 20966 / LMG 6465 / NBRC 14845 / NCIMB 13405 / ORS 571</strain>
    </source>
</reference>
<dbReference type="STRING" id="438753.AZC_1885"/>
<name>A8I2J4_AZOC5</name>
<gene>
    <name evidence="10" type="ordered locus">AZC_1885</name>
</gene>
<reference evidence="11" key="2">
    <citation type="submission" date="2007-04" db="EMBL/GenBank/DDBJ databases">
        <title>Complete genome sequence of the nitrogen-fixing bacterium Azorhizobium caulinodans ORS571.</title>
        <authorList>
            <person name="Lee K.B."/>
            <person name="Backer P.D."/>
            <person name="Aono T."/>
            <person name="Liu C.T."/>
            <person name="Suzuki S."/>
            <person name="Suzuki T."/>
            <person name="Kaneko T."/>
            <person name="Yamada M."/>
            <person name="Tabata S."/>
            <person name="Kupfer D.M."/>
            <person name="Najar F.Z."/>
            <person name="Wiley G.B."/>
            <person name="Roe B."/>
            <person name="Binnewies T."/>
            <person name="Ussery D."/>
            <person name="Vereecke D."/>
            <person name="Gevers D."/>
            <person name="Holsters M."/>
            <person name="Oyaizu H."/>
        </authorList>
    </citation>
    <scope>NUCLEOTIDE SEQUENCE [LARGE SCALE GENOMIC DNA]</scope>
    <source>
        <strain evidence="11">ATCC 43989 / DSM 5975 / JCM 20966 / LMG 6465 / NBRC 14845 / NCIMB 13405 / ORS 571</strain>
    </source>
</reference>
<dbReference type="InterPro" id="IPR001851">
    <property type="entry name" value="ABC_transp_permease"/>
</dbReference>
<keyword evidence="4 9" id="KW-0812">Transmembrane</keyword>
<keyword evidence="11" id="KW-1185">Reference proteome</keyword>
<feature type="transmembrane region" description="Helical" evidence="9">
    <location>
        <begin position="192"/>
        <end position="216"/>
    </location>
</feature>
<sequence length="344" mass="36187">MTFDIALFLAQDGIVNAAIYALIALALVLVFQVTRILFVPQGEFISYGALTLAALEAGQIPATIWILLGGAVASAVMTTARERARLGRLRIPAGQIALVAYALVVVALVTWLAPLKPSMWIAIPLTLALIVPLGPILYTTVFEGIARASNLTLLIAAVALHYALVGIGLLLFGAEGARAAPLSDAAFVLGPILITAQSVLVVLATAAIMVLLYVFFSRSIEGKALRATAISREGAKLVGIRPVHAGRLSFLFASAIGTVSGVLVASLTTFYYDSGFIVGLKGFVAAIIGGLASYPLAVAGALIVGFLESFSSFWLSSFKEVIVFALIIPVLLWRSLRAPHTERE</sequence>
<evidence type="ECO:0000313" key="10">
    <source>
        <dbReference type="EMBL" id="BAF87883.1"/>
    </source>
</evidence>
<keyword evidence="3" id="KW-1003">Cell membrane</keyword>
<dbReference type="HOGENOM" id="CLU_039929_0_0_5"/>
<dbReference type="KEGG" id="azc:AZC_1885"/>
<protein>
    <submittedName>
        <fullName evidence="10">Putative branched-chain amino acid transport system permease</fullName>
    </submittedName>
</protein>
<feature type="transmembrane region" description="Helical" evidence="9">
    <location>
        <begin position="119"/>
        <end position="139"/>
    </location>
</feature>
<feature type="transmembrane region" description="Helical" evidence="9">
    <location>
        <begin position="151"/>
        <end position="172"/>
    </location>
</feature>
<dbReference type="Pfam" id="PF02653">
    <property type="entry name" value="BPD_transp_2"/>
    <property type="match status" value="1"/>
</dbReference>
<evidence type="ECO:0000256" key="4">
    <source>
        <dbReference type="ARBA" id="ARBA00022692"/>
    </source>
</evidence>
<dbReference type="Proteomes" id="UP000000270">
    <property type="component" value="Chromosome"/>
</dbReference>
<comment type="similarity">
    <text evidence="8">Belongs to the binding-protein-dependent transport system permease family. LivHM subfamily.</text>
</comment>
<dbReference type="CDD" id="cd06582">
    <property type="entry name" value="TM_PBP1_LivH_like"/>
    <property type="match status" value="1"/>
</dbReference>